<accession>A0ABU6DVQ6</accession>
<evidence type="ECO:0000313" key="4">
    <source>
        <dbReference type="Proteomes" id="UP001339883"/>
    </source>
</evidence>
<evidence type="ECO:0000313" key="3">
    <source>
        <dbReference type="EMBL" id="MEB5477941.1"/>
    </source>
</evidence>
<dbReference type="InterPro" id="IPR024973">
    <property type="entry name" value="ESPR"/>
</dbReference>
<keyword evidence="1" id="KW-0812">Transmembrane</keyword>
<name>A0ABU6DVQ6_9GAMM</name>
<proteinExistence type="predicted"/>
<dbReference type="RefSeq" id="WP_325776348.1">
    <property type="nucleotide sequence ID" value="NZ_VTDN01000025.1"/>
</dbReference>
<reference evidence="3 4" key="1">
    <citation type="submission" date="2019-08" db="EMBL/GenBank/DDBJ databases">
        <title>Five species of Acinetobacter isolated from floral nectar and animal pollinators.</title>
        <authorList>
            <person name="Hendry T.A."/>
        </authorList>
    </citation>
    <scope>NUCLEOTIDE SEQUENCE [LARGE SCALE GENOMIC DNA]</scope>
    <source>
        <strain evidence="3 4">MD18.27</strain>
    </source>
</reference>
<evidence type="ECO:0000256" key="1">
    <source>
        <dbReference type="SAM" id="Phobius"/>
    </source>
</evidence>
<feature type="transmembrane region" description="Helical" evidence="1">
    <location>
        <begin position="32"/>
        <end position="55"/>
    </location>
</feature>
<sequence length="64" mass="6821">MNKIYKIVWNASLGTWIAVSELAKSKTKTKTIGSATLIATMVVFSPNAFASYSAYGSKGSSITK</sequence>
<dbReference type="Pfam" id="PF13018">
    <property type="entry name" value="ESPR"/>
    <property type="match status" value="1"/>
</dbReference>
<keyword evidence="4" id="KW-1185">Reference proteome</keyword>
<dbReference type="Proteomes" id="UP001339883">
    <property type="component" value="Unassembled WGS sequence"/>
</dbReference>
<comment type="caution">
    <text evidence="3">The sequence shown here is derived from an EMBL/GenBank/DDBJ whole genome shotgun (WGS) entry which is preliminary data.</text>
</comment>
<gene>
    <name evidence="3" type="ORF">I2F25_13010</name>
</gene>
<feature type="domain" description="ESPR" evidence="2">
    <location>
        <begin position="1"/>
        <end position="38"/>
    </location>
</feature>
<organism evidence="3 4">
    <name type="scientific">Acinetobacter pollinis</name>
    <dbReference type="NCBI Taxonomy" id="2605270"/>
    <lineage>
        <taxon>Bacteria</taxon>
        <taxon>Pseudomonadati</taxon>
        <taxon>Pseudomonadota</taxon>
        <taxon>Gammaproteobacteria</taxon>
        <taxon>Moraxellales</taxon>
        <taxon>Moraxellaceae</taxon>
        <taxon>Acinetobacter</taxon>
    </lineage>
</organism>
<evidence type="ECO:0000259" key="2">
    <source>
        <dbReference type="Pfam" id="PF13018"/>
    </source>
</evidence>
<keyword evidence="1" id="KW-1133">Transmembrane helix</keyword>
<dbReference type="EMBL" id="VTDN01000025">
    <property type="protein sequence ID" value="MEB5477941.1"/>
    <property type="molecule type" value="Genomic_DNA"/>
</dbReference>
<keyword evidence="1" id="KW-0472">Membrane</keyword>
<protein>
    <submittedName>
        <fullName evidence="3">ESPR domain-containing protein</fullName>
    </submittedName>
</protein>